<evidence type="ECO:0000313" key="2">
    <source>
        <dbReference type="EMBL" id="KAF9758558.1"/>
    </source>
</evidence>
<reference evidence="2" key="1">
    <citation type="submission" date="2020-10" db="EMBL/GenBank/DDBJ databases">
        <title>High-Quality Genome Resource of Clonostachys rosea strain S41 by Oxford Nanopore Long-Read Sequencing.</title>
        <authorList>
            <person name="Wang H."/>
        </authorList>
    </citation>
    <scope>NUCLEOTIDE SEQUENCE</scope>
    <source>
        <strain evidence="2">S41</strain>
    </source>
</reference>
<dbReference type="Proteomes" id="UP000616885">
    <property type="component" value="Unassembled WGS sequence"/>
</dbReference>
<dbReference type="InterPro" id="IPR001810">
    <property type="entry name" value="F-box_dom"/>
</dbReference>
<dbReference type="EMBL" id="JADCTT010000001">
    <property type="protein sequence ID" value="KAF9758558.1"/>
    <property type="molecule type" value="Genomic_DNA"/>
</dbReference>
<proteinExistence type="predicted"/>
<evidence type="ECO:0000259" key="1">
    <source>
        <dbReference type="PROSITE" id="PS50181"/>
    </source>
</evidence>
<gene>
    <name evidence="2" type="ORF">IM811_000252</name>
</gene>
<accession>A0A8H7TVN2</accession>
<sequence length="529" mass="61554">MSPSHFSTPSLPDLPAELVLGIARLLDPVGLVSLNQTNTQFRRLITIGKRQLVERLLQLECTEEHGGGTPTLRVRDQILDPAFSEEEWGNFRWACSRCLLLRSHVHFDNRSILRLQNRKPIAGSPAAEPVSTWEPSLRGKVWGRKAWKPISYEERIVRLRYRLAIHPYETYYPPFLHRWTVEELRAVGMQGFDHVDDNQYQHMCSIVKDAIFDRNLFDIELVTCGSKRHNRMCNECRYQSGQLRVQLGDKRGTPTFPIMTSRQVHFTSAHDRFFPGLPDFLGMPEPRLYLPIGEIGQIGDTFVMGPVGLYTRPWTMYMARCSGCESWQEMRAFRLGGYEAWWNPKLDAQLWNDEEFAIEDLYEIICNGCYARKYGKLALGRLLGEFLGWVVCENARRYLEAQLCWGWFALEGVVPKLPSEYRKQVRSILKNVNGRKIRSWDGDDFSYMDIATLKLRHREFVNVCREGLATSHNKAIGELFCDFWFNTWFYAYDRLEAEWFWMTAYTAKARENPEALAEWALGRDPAAFT</sequence>
<organism evidence="2 3">
    <name type="scientific">Bionectria ochroleuca</name>
    <name type="common">Gliocladium roseum</name>
    <dbReference type="NCBI Taxonomy" id="29856"/>
    <lineage>
        <taxon>Eukaryota</taxon>
        <taxon>Fungi</taxon>
        <taxon>Dikarya</taxon>
        <taxon>Ascomycota</taxon>
        <taxon>Pezizomycotina</taxon>
        <taxon>Sordariomycetes</taxon>
        <taxon>Hypocreomycetidae</taxon>
        <taxon>Hypocreales</taxon>
        <taxon>Bionectriaceae</taxon>
        <taxon>Clonostachys</taxon>
    </lineage>
</organism>
<comment type="caution">
    <text evidence="2">The sequence shown here is derived from an EMBL/GenBank/DDBJ whole genome shotgun (WGS) entry which is preliminary data.</text>
</comment>
<dbReference type="AlphaFoldDB" id="A0A8H7TVN2"/>
<dbReference type="InterPro" id="IPR036047">
    <property type="entry name" value="F-box-like_dom_sf"/>
</dbReference>
<evidence type="ECO:0000313" key="3">
    <source>
        <dbReference type="Proteomes" id="UP000616885"/>
    </source>
</evidence>
<feature type="domain" description="F-box" evidence="1">
    <location>
        <begin position="8"/>
        <end position="56"/>
    </location>
</feature>
<dbReference type="CDD" id="cd09917">
    <property type="entry name" value="F-box_SF"/>
    <property type="match status" value="1"/>
</dbReference>
<name>A0A8H7TVN2_BIOOC</name>
<dbReference type="SUPFAM" id="SSF81383">
    <property type="entry name" value="F-box domain"/>
    <property type="match status" value="1"/>
</dbReference>
<protein>
    <recommendedName>
        <fullName evidence="1">F-box domain-containing protein</fullName>
    </recommendedName>
</protein>
<dbReference type="PROSITE" id="PS50181">
    <property type="entry name" value="FBOX"/>
    <property type="match status" value="1"/>
</dbReference>